<dbReference type="SUPFAM" id="SSF56784">
    <property type="entry name" value="HAD-like"/>
    <property type="match status" value="1"/>
</dbReference>
<comment type="caution">
    <text evidence="1">The sequence shown here is derived from an EMBL/GenBank/DDBJ whole genome shotgun (WGS) entry which is preliminary data.</text>
</comment>
<dbReference type="InterPro" id="IPR036412">
    <property type="entry name" value="HAD-like_sf"/>
</dbReference>
<dbReference type="EMBL" id="JACHMB010000001">
    <property type="protein sequence ID" value="MBB5781673.1"/>
    <property type="molecule type" value="Genomic_DNA"/>
</dbReference>
<dbReference type="AlphaFoldDB" id="A0A7W9GDH2"/>
<evidence type="ECO:0000313" key="2">
    <source>
        <dbReference type="Proteomes" id="UP000579153"/>
    </source>
</evidence>
<dbReference type="Gene3D" id="3.40.50.1000">
    <property type="entry name" value="HAD superfamily/HAD-like"/>
    <property type="match status" value="1"/>
</dbReference>
<organism evidence="1 2">
    <name type="scientific">Nonomuraea jabiensis</name>
    <dbReference type="NCBI Taxonomy" id="882448"/>
    <lineage>
        <taxon>Bacteria</taxon>
        <taxon>Bacillati</taxon>
        <taxon>Actinomycetota</taxon>
        <taxon>Actinomycetes</taxon>
        <taxon>Streptosporangiales</taxon>
        <taxon>Streptosporangiaceae</taxon>
        <taxon>Nonomuraea</taxon>
    </lineage>
</organism>
<dbReference type="PANTHER" id="PTHR43611">
    <property type="entry name" value="ALPHA-D-GLUCOSE 1-PHOSPHATE PHOSPHATASE"/>
    <property type="match status" value="1"/>
</dbReference>
<dbReference type="PRINTS" id="PR00413">
    <property type="entry name" value="HADHALOGNASE"/>
</dbReference>
<dbReference type="GO" id="GO:0016787">
    <property type="term" value="F:hydrolase activity"/>
    <property type="evidence" value="ECO:0007669"/>
    <property type="project" value="UniProtKB-KW"/>
</dbReference>
<dbReference type="InterPro" id="IPR023198">
    <property type="entry name" value="PGP-like_dom2"/>
</dbReference>
<accession>A0A7W9GDH2</accession>
<protein>
    <submittedName>
        <fullName evidence="1">Putative hydrolase of the HAD superfamily</fullName>
    </submittedName>
</protein>
<dbReference type="InterPro" id="IPR023214">
    <property type="entry name" value="HAD_sf"/>
</dbReference>
<dbReference type="PANTHER" id="PTHR43611:SF3">
    <property type="entry name" value="FLAVIN MONONUCLEOTIDE HYDROLASE 1, CHLOROPLATIC"/>
    <property type="match status" value="1"/>
</dbReference>
<proteinExistence type="predicted"/>
<keyword evidence="1" id="KW-0378">Hydrolase</keyword>
<gene>
    <name evidence="1" type="ORF">HD596_008429</name>
</gene>
<dbReference type="InterPro" id="IPR006439">
    <property type="entry name" value="HAD-SF_hydro_IA"/>
</dbReference>
<dbReference type="CDD" id="cd02603">
    <property type="entry name" value="HAD_sEH-N_like"/>
    <property type="match status" value="1"/>
</dbReference>
<sequence>MTEPVEAIWTDFGGVLTPPISHTLATFCARQDLPMEAVIDAVLKVTATFGTDDVMLPIDTPLVTESEWLDRIGQVLRSDHGIEPRLTSLADAWFDGREANLEWAEHLRALRAQGFFVGLLSNMVPAWDAHWRRMIDPAAYFDDVVLSFEVGHRKPDRAIFDLAVERSGIPASRSFFVDDLAKNCEGAVAAGWSSILFTDTAHAIAELCTHLRVRTP</sequence>
<dbReference type="NCBIfam" id="TIGR01509">
    <property type="entry name" value="HAD-SF-IA-v3"/>
    <property type="match status" value="1"/>
</dbReference>
<dbReference type="Pfam" id="PF00702">
    <property type="entry name" value="Hydrolase"/>
    <property type="match status" value="1"/>
</dbReference>
<dbReference type="RefSeq" id="WP_185074925.1">
    <property type="nucleotide sequence ID" value="NZ_JACHMB010000001.1"/>
</dbReference>
<reference evidence="1 2" key="1">
    <citation type="submission" date="2020-08" db="EMBL/GenBank/DDBJ databases">
        <title>Sequencing the genomes of 1000 actinobacteria strains.</title>
        <authorList>
            <person name="Klenk H.-P."/>
        </authorList>
    </citation>
    <scope>NUCLEOTIDE SEQUENCE [LARGE SCALE GENOMIC DNA]</scope>
    <source>
        <strain evidence="1 2">DSM 45507</strain>
    </source>
</reference>
<keyword evidence="2" id="KW-1185">Reference proteome</keyword>
<evidence type="ECO:0000313" key="1">
    <source>
        <dbReference type="EMBL" id="MBB5781673.1"/>
    </source>
</evidence>
<dbReference type="Gene3D" id="1.10.150.240">
    <property type="entry name" value="Putative phosphatase, domain 2"/>
    <property type="match status" value="1"/>
</dbReference>
<dbReference type="Proteomes" id="UP000579153">
    <property type="component" value="Unassembled WGS sequence"/>
</dbReference>
<name>A0A7W9GDH2_9ACTN</name>